<dbReference type="EMBL" id="JXTC01000109">
    <property type="protein sequence ID" value="PON88055.1"/>
    <property type="molecule type" value="Genomic_DNA"/>
</dbReference>
<dbReference type="CDD" id="cd18914">
    <property type="entry name" value="bHLH_AtORG2_like"/>
    <property type="match status" value="1"/>
</dbReference>
<dbReference type="STRING" id="63057.A0A2P5ERF7"/>
<sequence>MVFHISTITTTSHQQNRIPQDLIIPTSASVGGHNMGRGQPSTKLLKGKEDDDYKKKMIHRDIERQRRKEMATLYAGLRSLIPLEYIKGKRATSDHMNGAVDYIKRLQMRITDLGAQRDDLIKKSNLRAPDSMSTSSGSSDNSSTLTSIVVHLCSAGGIEIVLSSSSSNNSTASTSFPLSRVLQVLFEQGLDIVSCTTTKVNERVLLHTIQAEVADDPTGINCDQLQEEIKEIISSWNKDLHSL</sequence>
<dbReference type="PANTHER" id="PTHR13935">
    <property type="entry name" value="ACHAETE-SCUTE TRANSCRIPTION FACTOR-RELATED"/>
    <property type="match status" value="1"/>
</dbReference>
<keyword evidence="6" id="KW-0539">Nucleus</keyword>
<dbReference type="InParanoid" id="A0A2P5ERF7"/>
<feature type="domain" description="BHLH" evidence="8">
    <location>
        <begin position="54"/>
        <end position="106"/>
    </location>
</feature>
<evidence type="ECO:0000256" key="2">
    <source>
        <dbReference type="ARBA" id="ARBA00011738"/>
    </source>
</evidence>
<proteinExistence type="predicted"/>
<evidence type="ECO:0000256" key="4">
    <source>
        <dbReference type="ARBA" id="ARBA00023125"/>
    </source>
</evidence>
<feature type="compositionally biased region" description="Low complexity" evidence="7">
    <location>
        <begin position="131"/>
        <end position="143"/>
    </location>
</feature>
<dbReference type="Proteomes" id="UP000237000">
    <property type="component" value="Unassembled WGS sequence"/>
</dbReference>
<keyword evidence="5" id="KW-0804">Transcription</keyword>
<evidence type="ECO:0000256" key="5">
    <source>
        <dbReference type="ARBA" id="ARBA00023163"/>
    </source>
</evidence>
<keyword evidence="4" id="KW-0238">DNA-binding</keyword>
<gene>
    <name evidence="9" type="primary">TorBHLH60</name>
    <name evidence="9" type="ORF">TorRG33x02_160810</name>
</gene>
<dbReference type="SUPFAM" id="SSF47459">
    <property type="entry name" value="HLH, helix-loop-helix DNA-binding domain"/>
    <property type="match status" value="1"/>
</dbReference>
<dbReference type="InterPro" id="IPR036638">
    <property type="entry name" value="HLH_DNA-bd_sf"/>
</dbReference>
<dbReference type="InterPro" id="IPR011598">
    <property type="entry name" value="bHLH_dom"/>
</dbReference>
<keyword evidence="3" id="KW-0805">Transcription regulation</keyword>
<reference evidence="10" key="1">
    <citation type="submission" date="2016-06" db="EMBL/GenBank/DDBJ databases">
        <title>Parallel loss of symbiosis genes in relatives of nitrogen-fixing non-legume Parasponia.</title>
        <authorList>
            <person name="Van Velzen R."/>
            <person name="Holmer R."/>
            <person name="Bu F."/>
            <person name="Rutten L."/>
            <person name="Van Zeijl A."/>
            <person name="Liu W."/>
            <person name="Santuari L."/>
            <person name="Cao Q."/>
            <person name="Sharma T."/>
            <person name="Shen D."/>
            <person name="Roswanjaya Y."/>
            <person name="Wardhani T."/>
            <person name="Kalhor M.S."/>
            <person name="Jansen J."/>
            <person name="Van den Hoogen J."/>
            <person name="Gungor B."/>
            <person name="Hartog M."/>
            <person name="Hontelez J."/>
            <person name="Verver J."/>
            <person name="Yang W.-C."/>
            <person name="Schijlen E."/>
            <person name="Repin R."/>
            <person name="Schilthuizen M."/>
            <person name="Schranz E."/>
            <person name="Heidstra R."/>
            <person name="Miyata K."/>
            <person name="Fedorova E."/>
            <person name="Kohlen W."/>
            <person name="Bisseling T."/>
            <person name="Smit S."/>
            <person name="Geurts R."/>
        </authorList>
    </citation>
    <scope>NUCLEOTIDE SEQUENCE [LARGE SCALE GENOMIC DNA]</scope>
    <source>
        <strain evidence="10">cv. RG33-2</strain>
    </source>
</reference>
<dbReference type="PANTHER" id="PTHR13935:SF155">
    <property type="entry name" value="TRANSCRIPTION FACTOR BHLH120-LIKE"/>
    <property type="match status" value="1"/>
</dbReference>
<evidence type="ECO:0000256" key="7">
    <source>
        <dbReference type="SAM" id="MobiDB-lite"/>
    </source>
</evidence>
<accession>A0A2P5ERF7</accession>
<evidence type="ECO:0000256" key="1">
    <source>
        <dbReference type="ARBA" id="ARBA00004123"/>
    </source>
</evidence>
<dbReference type="Gene3D" id="4.10.280.10">
    <property type="entry name" value="Helix-loop-helix DNA-binding domain"/>
    <property type="match status" value="1"/>
</dbReference>
<comment type="subunit">
    <text evidence="2">Homodimer.</text>
</comment>
<dbReference type="GO" id="GO:0090575">
    <property type="term" value="C:RNA polymerase II transcription regulator complex"/>
    <property type="evidence" value="ECO:0007669"/>
    <property type="project" value="TreeGrafter"/>
</dbReference>
<protein>
    <submittedName>
        <fullName evidence="9">Basic helix-loop-helix transcription factor</fullName>
    </submittedName>
</protein>
<evidence type="ECO:0000259" key="8">
    <source>
        <dbReference type="PROSITE" id="PS50888"/>
    </source>
</evidence>
<dbReference type="FunFam" id="4.10.280.10:FF:000085">
    <property type="entry name" value="Transcription factor bHLH126"/>
    <property type="match status" value="1"/>
</dbReference>
<evidence type="ECO:0000256" key="6">
    <source>
        <dbReference type="ARBA" id="ARBA00023242"/>
    </source>
</evidence>
<dbReference type="PROSITE" id="PS50888">
    <property type="entry name" value="BHLH"/>
    <property type="match status" value="1"/>
</dbReference>
<feature type="region of interest" description="Disordered" evidence="7">
    <location>
        <begin position="124"/>
        <end position="143"/>
    </location>
</feature>
<evidence type="ECO:0000313" key="10">
    <source>
        <dbReference type="Proteomes" id="UP000237000"/>
    </source>
</evidence>
<dbReference type="GO" id="GO:0046983">
    <property type="term" value="F:protein dimerization activity"/>
    <property type="evidence" value="ECO:0007669"/>
    <property type="project" value="InterPro"/>
</dbReference>
<keyword evidence="10" id="KW-1185">Reference proteome</keyword>
<comment type="caution">
    <text evidence="9">The sequence shown here is derived from an EMBL/GenBank/DDBJ whole genome shotgun (WGS) entry which is preliminary data.</text>
</comment>
<comment type="subcellular location">
    <subcellularLocation>
        <location evidence="1">Nucleus</location>
    </subcellularLocation>
</comment>
<dbReference type="GO" id="GO:0000981">
    <property type="term" value="F:DNA-binding transcription factor activity, RNA polymerase II-specific"/>
    <property type="evidence" value="ECO:0007669"/>
    <property type="project" value="TreeGrafter"/>
</dbReference>
<evidence type="ECO:0000256" key="3">
    <source>
        <dbReference type="ARBA" id="ARBA00023015"/>
    </source>
</evidence>
<dbReference type="AlphaFoldDB" id="A0A2P5ERF7"/>
<dbReference type="InterPro" id="IPR015660">
    <property type="entry name" value="MASH1/Ascl1a-like"/>
</dbReference>
<dbReference type="OrthoDB" id="1935281at2759"/>
<organism evidence="9 10">
    <name type="scientific">Trema orientale</name>
    <name type="common">Charcoal tree</name>
    <name type="synonym">Celtis orientalis</name>
    <dbReference type="NCBI Taxonomy" id="63057"/>
    <lineage>
        <taxon>Eukaryota</taxon>
        <taxon>Viridiplantae</taxon>
        <taxon>Streptophyta</taxon>
        <taxon>Embryophyta</taxon>
        <taxon>Tracheophyta</taxon>
        <taxon>Spermatophyta</taxon>
        <taxon>Magnoliopsida</taxon>
        <taxon>eudicotyledons</taxon>
        <taxon>Gunneridae</taxon>
        <taxon>Pentapetalae</taxon>
        <taxon>rosids</taxon>
        <taxon>fabids</taxon>
        <taxon>Rosales</taxon>
        <taxon>Cannabaceae</taxon>
        <taxon>Trema</taxon>
    </lineage>
</organism>
<dbReference type="GO" id="GO:0000977">
    <property type="term" value="F:RNA polymerase II transcription regulatory region sequence-specific DNA binding"/>
    <property type="evidence" value="ECO:0007669"/>
    <property type="project" value="TreeGrafter"/>
</dbReference>
<dbReference type="Pfam" id="PF00010">
    <property type="entry name" value="HLH"/>
    <property type="match status" value="1"/>
</dbReference>
<name>A0A2P5ERF7_TREOI</name>
<dbReference type="FunCoup" id="A0A2P5ERF7">
    <property type="interactions" value="81"/>
</dbReference>
<evidence type="ECO:0000313" key="9">
    <source>
        <dbReference type="EMBL" id="PON88055.1"/>
    </source>
</evidence>